<sequence>MGTATKQRRPLWSFPWAYREGFVVSFGLLVTGFMLEGISANTSTDFALRWPTNLFVGLGFTAFVALVYFRWRKNPIIKWLSGVPAAITSTALMGILVVILGILPQGVPAEEGGLVARFGLNQMTTSWPFLFAMGFFMLTLGFASLKRIYPVRKNNFGYLLNHLGLWITLLAAMLGSGDLIRLTMDLYEGKPEWRATDIEGNMYEMPLALKLEDFNIEQYRPKVAIVDNKDGKLRPSGAPHMVLIEHEGIEGKLLDNTVKVLKYLPSAKRVGDRYERVNEVGAGPAALVSITGPDGKASEAWISCGSFMMMPEAMTLSDEYSVVMTAPEPKKFSSELKIMTPDGKETEATVEVNSPYAIDGWKLYQLSYNSQMGKWSNLSVVELVRDPWLPVVYFGVFMMIFGSLYILWVGKGIGEKVGNAVKKAVDKPLEKEAA</sequence>
<dbReference type="GO" id="GO:0016020">
    <property type="term" value="C:membrane"/>
    <property type="evidence" value="ECO:0007669"/>
    <property type="project" value="UniProtKB-SubCell"/>
</dbReference>
<dbReference type="AlphaFoldDB" id="A0AAU9CMF7"/>
<dbReference type="Pfam" id="PF05140">
    <property type="entry name" value="ResB"/>
    <property type="match status" value="1"/>
</dbReference>
<dbReference type="PANTHER" id="PTHR31566:SF5">
    <property type="entry name" value="RESB-LIKE DOMAIN-CONTAINING PROTEIN"/>
    <property type="match status" value="1"/>
</dbReference>
<evidence type="ECO:0000256" key="4">
    <source>
        <dbReference type="ARBA" id="ARBA00022989"/>
    </source>
</evidence>
<feature type="domain" description="ResB-like" evidence="7">
    <location>
        <begin position="328"/>
        <end position="371"/>
    </location>
</feature>
<evidence type="ECO:0000313" key="8">
    <source>
        <dbReference type="EMBL" id="BDD11428.1"/>
    </source>
</evidence>
<feature type="transmembrane region" description="Helical" evidence="6">
    <location>
        <begin position="21"/>
        <end position="40"/>
    </location>
</feature>
<keyword evidence="9" id="KW-1185">Reference proteome</keyword>
<dbReference type="EMBL" id="AP025315">
    <property type="protein sequence ID" value="BDD11428.1"/>
    <property type="molecule type" value="Genomic_DNA"/>
</dbReference>
<organism evidence="8 9">
    <name type="scientific">Fulvitalea axinellae</name>
    <dbReference type="NCBI Taxonomy" id="1182444"/>
    <lineage>
        <taxon>Bacteria</taxon>
        <taxon>Pseudomonadati</taxon>
        <taxon>Bacteroidota</taxon>
        <taxon>Cytophagia</taxon>
        <taxon>Cytophagales</taxon>
        <taxon>Persicobacteraceae</taxon>
        <taxon>Fulvitalea</taxon>
    </lineage>
</organism>
<evidence type="ECO:0000256" key="6">
    <source>
        <dbReference type="SAM" id="Phobius"/>
    </source>
</evidence>
<keyword evidence="4 6" id="KW-1133">Transmembrane helix</keyword>
<feature type="transmembrane region" description="Helical" evidence="6">
    <location>
        <begin position="157"/>
        <end position="175"/>
    </location>
</feature>
<evidence type="ECO:0000256" key="2">
    <source>
        <dbReference type="ARBA" id="ARBA00022692"/>
    </source>
</evidence>
<proteinExistence type="predicted"/>
<comment type="subcellular location">
    <subcellularLocation>
        <location evidence="1">Membrane</location>
        <topology evidence="1">Multi-pass membrane protein</topology>
    </subcellularLocation>
</comment>
<dbReference type="RefSeq" id="WP_338394924.1">
    <property type="nucleotide sequence ID" value="NZ_AP025315.1"/>
</dbReference>
<accession>A0AAU9CMF7</accession>
<keyword evidence="8" id="KW-0614">Plasmid</keyword>
<dbReference type="InterPro" id="IPR007816">
    <property type="entry name" value="ResB-like_domain"/>
</dbReference>
<reference evidence="8 9" key="1">
    <citation type="submission" date="2021-12" db="EMBL/GenBank/DDBJ databases">
        <title>Genome sequencing of bacteria with rrn-lacking chromosome and rrn-plasmid.</title>
        <authorList>
            <person name="Anda M."/>
            <person name="Iwasaki W."/>
        </authorList>
    </citation>
    <scope>NUCLEOTIDE SEQUENCE [LARGE SCALE GENOMIC DNA]</scope>
    <source>
        <strain evidence="8 9">DSM 100852</strain>
        <plasmid evidence="8 9">pFA1</plasmid>
    </source>
</reference>
<feature type="transmembrane region" description="Helical" evidence="6">
    <location>
        <begin position="52"/>
        <end position="71"/>
    </location>
</feature>
<gene>
    <name evidence="8" type="ORF">FUAX_38600</name>
</gene>
<keyword evidence="2 6" id="KW-0812">Transmembrane</keyword>
<dbReference type="KEGG" id="fax:FUAX_38600"/>
<dbReference type="GO" id="GO:0017004">
    <property type="term" value="P:cytochrome complex assembly"/>
    <property type="evidence" value="ECO:0007669"/>
    <property type="project" value="UniProtKB-KW"/>
</dbReference>
<evidence type="ECO:0000256" key="5">
    <source>
        <dbReference type="ARBA" id="ARBA00023136"/>
    </source>
</evidence>
<evidence type="ECO:0000313" key="9">
    <source>
        <dbReference type="Proteomes" id="UP001348817"/>
    </source>
</evidence>
<keyword evidence="3" id="KW-0201">Cytochrome c-type biogenesis</keyword>
<evidence type="ECO:0000256" key="3">
    <source>
        <dbReference type="ARBA" id="ARBA00022748"/>
    </source>
</evidence>
<dbReference type="Proteomes" id="UP001348817">
    <property type="component" value="Plasmid pFA1"/>
</dbReference>
<protein>
    <submittedName>
        <fullName evidence="8">Membrane protein</fullName>
    </submittedName>
</protein>
<keyword evidence="5 6" id="KW-0472">Membrane</keyword>
<evidence type="ECO:0000259" key="7">
    <source>
        <dbReference type="Pfam" id="PF05140"/>
    </source>
</evidence>
<feature type="transmembrane region" description="Helical" evidence="6">
    <location>
        <begin position="388"/>
        <end position="408"/>
    </location>
</feature>
<dbReference type="InterPro" id="IPR023494">
    <property type="entry name" value="Cyt_c_bgen_Ccs1/CcsB/ResB"/>
</dbReference>
<evidence type="ECO:0000256" key="1">
    <source>
        <dbReference type="ARBA" id="ARBA00004141"/>
    </source>
</evidence>
<feature type="transmembrane region" description="Helical" evidence="6">
    <location>
        <begin position="127"/>
        <end position="145"/>
    </location>
</feature>
<geneLocation type="plasmid" evidence="8 9">
    <name>pFA1</name>
</geneLocation>
<feature type="transmembrane region" description="Helical" evidence="6">
    <location>
        <begin position="83"/>
        <end position="107"/>
    </location>
</feature>
<dbReference type="PANTHER" id="PTHR31566">
    <property type="entry name" value="CYTOCHROME C BIOGENESIS PROTEIN CCS1, CHLOROPLASTIC"/>
    <property type="match status" value="1"/>
</dbReference>
<name>A0AAU9CMF7_9BACT</name>